<proteinExistence type="inferred from homology"/>
<feature type="region of interest" description="Disordered" evidence="7">
    <location>
        <begin position="85"/>
        <end position="122"/>
    </location>
</feature>
<evidence type="ECO:0000256" key="6">
    <source>
        <dbReference type="ARBA" id="ARBA00023180"/>
    </source>
</evidence>
<keyword evidence="4 8" id="KW-1133">Transmembrane helix</keyword>
<comment type="similarity">
    <text evidence="2">Belongs to the TMEM161 family.</text>
</comment>
<dbReference type="GeneID" id="17322892"/>
<feature type="transmembrane region" description="Helical" evidence="8">
    <location>
        <begin position="326"/>
        <end position="347"/>
    </location>
</feature>
<evidence type="ECO:0000256" key="3">
    <source>
        <dbReference type="ARBA" id="ARBA00022692"/>
    </source>
</evidence>
<keyword evidence="10" id="KW-1185">Reference proteome</keyword>
<keyword evidence="5 8" id="KW-0472">Membrane</keyword>
<evidence type="ECO:0000256" key="5">
    <source>
        <dbReference type="ARBA" id="ARBA00023136"/>
    </source>
</evidence>
<feature type="transmembrane region" description="Helical" evidence="8">
    <location>
        <begin position="359"/>
        <end position="377"/>
    </location>
</feature>
<dbReference type="InterPro" id="IPR019395">
    <property type="entry name" value="Transmembrane_161A/B"/>
</dbReference>
<organism evidence="9 10">
    <name type="scientific">Chondrus crispus</name>
    <name type="common">Carrageen Irish moss</name>
    <name type="synonym">Polymorpha crispa</name>
    <dbReference type="NCBI Taxonomy" id="2769"/>
    <lineage>
        <taxon>Eukaryota</taxon>
        <taxon>Rhodophyta</taxon>
        <taxon>Florideophyceae</taxon>
        <taxon>Rhodymeniophycidae</taxon>
        <taxon>Gigartinales</taxon>
        <taxon>Gigartinaceae</taxon>
        <taxon>Chondrus</taxon>
    </lineage>
</organism>
<evidence type="ECO:0000313" key="10">
    <source>
        <dbReference type="Proteomes" id="UP000012073"/>
    </source>
</evidence>
<evidence type="ECO:0008006" key="11">
    <source>
        <dbReference type="Google" id="ProtNLM"/>
    </source>
</evidence>
<sequence length="600" mass="66865">MLPRAFHFAQLGFGAKAYISFVDCVLHVEESHVTTMAVLSPALVIAMCVMFILTRLHRHYYIFENPFLFGLIYCLEPDREEVEAIMQSSSTSKPSQSSQSNKTKGKQPTARASVQPPKAKYSATSLTVRRNVLNETFFSEEAEFPHHRQFDHLMAICCGYFAAYAFEETVGCFYPSLLANKRSAYVAILGVGFALFEAIRISVGMTSVRIMCSLGVLAGLAALSVISAGNFSSFVRFDEAFESLGEVVTSVLRTRLKINVASADIWAKRIAMVGRFFVAIVAGLISASAAAPARYFSKLDYEMHYEYREDERDRRDDPYYLGRPTASTMFMVALDYVVPFLTVFLWCVSPRERGAFGQWRIVLLLGCVFCRIINLRLRLQAYLDGAIDGYRSFWTTKASLTLQQATQSTSVQVLRNSFYLMMITVLYISPAAVPFLLACVAKLDGGVRMGICPVSSVVTVQAGDIFAREVAGFLSWWCVASYLLFAVMSVSYDYVMDVMDPSARERRMKVPPPVSSSERRKQRRMMRQNTAGQAMHHCRCSFAPSSSGLGKAGGVTNLHQLFRGRSRGALHLIISTQSNASVESKLMLNQGRPSRSPLQT</sequence>
<feature type="transmembrane region" description="Helical" evidence="8">
    <location>
        <begin position="473"/>
        <end position="495"/>
    </location>
</feature>
<feature type="compositionally biased region" description="Low complexity" evidence="7">
    <location>
        <begin position="87"/>
        <end position="102"/>
    </location>
</feature>
<feature type="transmembrane region" description="Helical" evidence="8">
    <location>
        <begin position="184"/>
        <end position="202"/>
    </location>
</feature>
<feature type="region of interest" description="Disordered" evidence="7">
    <location>
        <begin position="506"/>
        <end position="533"/>
    </location>
</feature>
<keyword evidence="3 8" id="KW-0812">Transmembrane</keyword>
<feature type="transmembrane region" description="Helical" evidence="8">
    <location>
        <begin position="418"/>
        <end position="440"/>
    </location>
</feature>
<dbReference type="OrthoDB" id="4039at2759"/>
<dbReference type="OMA" id="WAKRIAM"/>
<gene>
    <name evidence="9" type="ORF">CHC_T00003416001</name>
</gene>
<dbReference type="Proteomes" id="UP000012073">
    <property type="component" value="Unassembled WGS sequence"/>
</dbReference>
<dbReference type="PANTHER" id="PTHR13624">
    <property type="entry name" value="RE42071P"/>
    <property type="match status" value="1"/>
</dbReference>
<keyword evidence="6" id="KW-0325">Glycoprotein</keyword>
<dbReference type="EMBL" id="HG001729">
    <property type="protein sequence ID" value="CDF35361.1"/>
    <property type="molecule type" value="Genomic_DNA"/>
</dbReference>
<feature type="transmembrane region" description="Helical" evidence="8">
    <location>
        <begin position="33"/>
        <end position="53"/>
    </location>
</feature>
<dbReference type="AlphaFoldDB" id="R7QD46"/>
<evidence type="ECO:0000256" key="7">
    <source>
        <dbReference type="SAM" id="MobiDB-lite"/>
    </source>
</evidence>
<evidence type="ECO:0000256" key="4">
    <source>
        <dbReference type="ARBA" id="ARBA00022989"/>
    </source>
</evidence>
<evidence type="ECO:0000256" key="2">
    <source>
        <dbReference type="ARBA" id="ARBA00009706"/>
    </source>
</evidence>
<accession>R7QD46</accession>
<comment type="subcellular location">
    <subcellularLocation>
        <location evidence="1">Membrane</location>
        <topology evidence="1">Multi-pass membrane protein</topology>
    </subcellularLocation>
</comment>
<evidence type="ECO:0000313" key="9">
    <source>
        <dbReference type="EMBL" id="CDF35361.1"/>
    </source>
</evidence>
<dbReference type="RefSeq" id="XP_005715180.1">
    <property type="nucleotide sequence ID" value="XM_005715123.1"/>
</dbReference>
<feature type="transmembrane region" description="Helical" evidence="8">
    <location>
        <begin position="276"/>
        <end position="296"/>
    </location>
</feature>
<reference evidence="10" key="1">
    <citation type="journal article" date="2013" name="Proc. Natl. Acad. Sci. U.S.A.">
        <title>Genome structure and metabolic features in the red seaweed Chondrus crispus shed light on evolution of the Archaeplastida.</title>
        <authorList>
            <person name="Collen J."/>
            <person name="Porcel B."/>
            <person name="Carre W."/>
            <person name="Ball S.G."/>
            <person name="Chaparro C."/>
            <person name="Tonon T."/>
            <person name="Barbeyron T."/>
            <person name="Michel G."/>
            <person name="Noel B."/>
            <person name="Valentin K."/>
            <person name="Elias M."/>
            <person name="Artiguenave F."/>
            <person name="Arun A."/>
            <person name="Aury J.M."/>
            <person name="Barbosa-Neto J.F."/>
            <person name="Bothwell J.H."/>
            <person name="Bouget F.Y."/>
            <person name="Brillet L."/>
            <person name="Cabello-Hurtado F."/>
            <person name="Capella-Gutierrez S."/>
            <person name="Charrier B."/>
            <person name="Cladiere L."/>
            <person name="Cock J.M."/>
            <person name="Coelho S.M."/>
            <person name="Colleoni C."/>
            <person name="Czjzek M."/>
            <person name="Da Silva C."/>
            <person name="Delage L."/>
            <person name="Denoeud F."/>
            <person name="Deschamps P."/>
            <person name="Dittami S.M."/>
            <person name="Gabaldon T."/>
            <person name="Gachon C.M."/>
            <person name="Groisillier A."/>
            <person name="Herve C."/>
            <person name="Jabbari K."/>
            <person name="Katinka M."/>
            <person name="Kloareg B."/>
            <person name="Kowalczyk N."/>
            <person name="Labadie K."/>
            <person name="Leblanc C."/>
            <person name="Lopez P.J."/>
            <person name="McLachlan D.H."/>
            <person name="Meslet-Cladiere L."/>
            <person name="Moustafa A."/>
            <person name="Nehr Z."/>
            <person name="Nyvall Collen P."/>
            <person name="Panaud O."/>
            <person name="Partensky F."/>
            <person name="Poulain J."/>
            <person name="Rensing S.A."/>
            <person name="Rousvoal S."/>
            <person name="Samson G."/>
            <person name="Symeonidi A."/>
            <person name="Weissenbach J."/>
            <person name="Zambounis A."/>
            <person name="Wincker P."/>
            <person name="Boyen C."/>
        </authorList>
    </citation>
    <scope>NUCLEOTIDE SEQUENCE [LARGE SCALE GENOMIC DNA]</scope>
    <source>
        <strain evidence="10">cv. Stackhouse</strain>
    </source>
</reference>
<name>R7QD46_CHOCR</name>
<evidence type="ECO:0000256" key="1">
    <source>
        <dbReference type="ARBA" id="ARBA00004141"/>
    </source>
</evidence>
<dbReference type="PANTHER" id="PTHR13624:SF6">
    <property type="entry name" value="EMEI"/>
    <property type="match status" value="1"/>
</dbReference>
<protein>
    <recommendedName>
        <fullName evidence="11">Transmembrane protein</fullName>
    </recommendedName>
</protein>
<evidence type="ECO:0000256" key="8">
    <source>
        <dbReference type="SAM" id="Phobius"/>
    </source>
</evidence>
<dbReference type="Gramene" id="CDF35361">
    <property type="protein sequence ID" value="CDF35361"/>
    <property type="gene ID" value="CHC_T00003416001"/>
</dbReference>
<dbReference type="KEGG" id="ccp:CHC_T00003416001"/>
<feature type="transmembrane region" description="Helical" evidence="8">
    <location>
        <begin position="208"/>
        <end position="226"/>
    </location>
</feature>
<dbReference type="GO" id="GO:0016020">
    <property type="term" value="C:membrane"/>
    <property type="evidence" value="ECO:0007669"/>
    <property type="project" value="UniProtKB-SubCell"/>
</dbReference>